<gene>
    <name evidence="2" type="ORF">NLJ89_g11475</name>
</gene>
<feature type="region of interest" description="Disordered" evidence="1">
    <location>
        <begin position="109"/>
        <end position="138"/>
    </location>
</feature>
<dbReference type="Gene3D" id="3.10.350.10">
    <property type="entry name" value="LysM domain"/>
    <property type="match status" value="1"/>
</dbReference>
<dbReference type="InterPro" id="IPR036779">
    <property type="entry name" value="LysM_dom_sf"/>
</dbReference>
<keyword evidence="3" id="KW-1185">Reference proteome</keyword>
<organism evidence="2 3">
    <name type="scientific">Agrocybe chaxingu</name>
    <dbReference type="NCBI Taxonomy" id="84603"/>
    <lineage>
        <taxon>Eukaryota</taxon>
        <taxon>Fungi</taxon>
        <taxon>Dikarya</taxon>
        <taxon>Basidiomycota</taxon>
        <taxon>Agaricomycotina</taxon>
        <taxon>Agaricomycetes</taxon>
        <taxon>Agaricomycetidae</taxon>
        <taxon>Agaricales</taxon>
        <taxon>Agaricineae</taxon>
        <taxon>Strophariaceae</taxon>
        <taxon>Agrocybe</taxon>
    </lineage>
</organism>
<dbReference type="Proteomes" id="UP001148786">
    <property type="component" value="Unassembled WGS sequence"/>
</dbReference>
<sequence>MPSTRVPFKLNSLHDRNATLCLACACSLPPLKAGSTDSKIHITECCQSPICPSCISKNPRLARYNPCLSCLGGVGVVASGSGSGAAASMKTSMSPRTNIDGAVRHEDTFVLGDDEDEDEEEDKGEPPMGGKYSEADASPPAYEAAPAVASTVVEVQPAVTAEESPPPSGDVEGTKTTPYKYYLGRADTLQGVSLRFGVDRHEICRMNNLPPSVIRTTPHLLHTRAFILLPPTAKPHLSLTLSEADQTEREEKIVRERAEKKLQKLTKEVDWRVAKAYVAMADDAHDQALLAFKHKEMGINRSHIGLDSSGVSRSHGGRDSSRSGLEALAVQKYLDDEEWEAEELRAGRGVQVQQFPYGAFEKDNKLKGVQSTPSLAATEVVLRAVRKQLLESRR</sequence>
<evidence type="ECO:0000256" key="1">
    <source>
        <dbReference type="SAM" id="MobiDB-lite"/>
    </source>
</evidence>
<proteinExistence type="predicted"/>
<comment type="caution">
    <text evidence="2">The sequence shown here is derived from an EMBL/GenBank/DDBJ whole genome shotgun (WGS) entry which is preliminary data.</text>
</comment>
<evidence type="ECO:0008006" key="4">
    <source>
        <dbReference type="Google" id="ProtNLM"/>
    </source>
</evidence>
<evidence type="ECO:0000313" key="3">
    <source>
        <dbReference type="Proteomes" id="UP001148786"/>
    </source>
</evidence>
<reference evidence="2" key="1">
    <citation type="submission" date="2022-07" db="EMBL/GenBank/DDBJ databases">
        <title>Genome Sequence of Agrocybe chaxingu.</title>
        <authorList>
            <person name="Buettner E."/>
        </authorList>
    </citation>
    <scope>NUCLEOTIDE SEQUENCE</scope>
    <source>
        <strain evidence="2">MP-N11</strain>
    </source>
</reference>
<evidence type="ECO:0000313" key="2">
    <source>
        <dbReference type="EMBL" id="KAJ3490012.1"/>
    </source>
</evidence>
<feature type="compositionally biased region" description="Acidic residues" evidence="1">
    <location>
        <begin position="112"/>
        <end position="123"/>
    </location>
</feature>
<protein>
    <recommendedName>
        <fullName evidence="4">LysM domain-containing protein</fullName>
    </recommendedName>
</protein>
<dbReference type="OrthoDB" id="2107166at2759"/>
<accession>A0A9W8JW81</accession>
<name>A0A9W8JW81_9AGAR</name>
<dbReference type="EMBL" id="JANKHO010002665">
    <property type="protein sequence ID" value="KAJ3490012.1"/>
    <property type="molecule type" value="Genomic_DNA"/>
</dbReference>
<dbReference type="AlphaFoldDB" id="A0A9W8JW81"/>